<keyword evidence="8" id="KW-1185">Reference proteome</keyword>
<dbReference type="InterPro" id="IPR050306">
    <property type="entry name" value="PfkB_Carbo_kinase"/>
</dbReference>
<keyword evidence="3" id="KW-0547">Nucleotide-binding</keyword>
<protein>
    <submittedName>
        <fullName evidence="7">Fructokinase</fullName>
        <ecNumber evidence="7">2.7.1.4</ecNumber>
    </submittedName>
</protein>
<dbReference type="Pfam" id="PF00294">
    <property type="entry name" value="PfkB"/>
    <property type="match status" value="1"/>
</dbReference>
<dbReference type="EC" id="2.7.1.4" evidence="7"/>
<comment type="caution">
    <text evidence="7">The sequence shown here is derived from an EMBL/GenBank/DDBJ whole genome shotgun (WGS) entry which is preliminary data.</text>
</comment>
<keyword evidence="4 7" id="KW-0418">Kinase</keyword>
<reference evidence="7 8" key="1">
    <citation type="submission" date="2020-08" db="EMBL/GenBank/DDBJ databases">
        <title>Genomic Encyclopedia of Type Strains, Phase IV (KMG-IV): sequencing the most valuable type-strain genomes for metagenomic binning, comparative biology and taxonomic classification.</title>
        <authorList>
            <person name="Goeker M."/>
        </authorList>
    </citation>
    <scope>NUCLEOTIDE SEQUENCE [LARGE SCALE GENOMIC DNA]</scope>
    <source>
        <strain evidence="7 8">DSM 18233</strain>
    </source>
</reference>
<keyword evidence="5" id="KW-0067">ATP-binding</keyword>
<feature type="domain" description="Carbohydrate kinase PfkB" evidence="6">
    <location>
        <begin position="4"/>
        <end position="289"/>
    </location>
</feature>
<evidence type="ECO:0000313" key="7">
    <source>
        <dbReference type="EMBL" id="MBB5191308.1"/>
    </source>
</evidence>
<sequence>MNPKFVVFGEALTDFIAEGDGLWRAVPGGSCWNVARVSARLGLTTAYAGSVSADNFGDDLVRLAREAGLDMRFMQQVERPPFLAMVPSKHPPRYFFIGNDSADQHLDFSRFPQSWMNDLEIAHFGCISLVRQPLAGKLVETAEQIKALGKRICFDPNYRNLMEDPGYRATLQRMSELADYIKVSDEDLLHLFPGKTVNGALDILRGWAPNAWVLLTKGGEGMTLLTPQGEASRPVYQVDVADTVGAGDASMGGWIASVLNNPDAPLQTHIDTAAAAAATVCRQHGAYAPTMDEVQALMARG</sequence>
<evidence type="ECO:0000259" key="6">
    <source>
        <dbReference type="Pfam" id="PF00294"/>
    </source>
</evidence>
<organism evidence="7 8">
    <name type="scientific">Silvimonas terrae</name>
    <dbReference type="NCBI Taxonomy" id="300266"/>
    <lineage>
        <taxon>Bacteria</taxon>
        <taxon>Pseudomonadati</taxon>
        <taxon>Pseudomonadota</taxon>
        <taxon>Betaproteobacteria</taxon>
        <taxon>Neisseriales</taxon>
        <taxon>Chitinibacteraceae</taxon>
        <taxon>Silvimonas</taxon>
    </lineage>
</organism>
<dbReference type="PANTHER" id="PTHR43085">
    <property type="entry name" value="HEXOKINASE FAMILY MEMBER"/>
    <property type="match status" value="1"/>
</dbReference>
<evidence type="ECO:0000256" key="1">
    <source>
        <dbReference type="ARBA" id="ARBA00010688"/>
    </source>
</evidence>
<proteinExistence type="inferred from homology"/>
<dbReference type="EMBL" id="JACHHN010000003">
    <property type="protein sequence ID" value="MBB5191308.1"/>
    <property type="molecule type" value="Genomic_DNA"/>
</dbReference>
<gene>
    <name evidence="7" type="ORF">HNQ50_002031</name>
</gene>
<accession>A0A840RFL0</accession>
<evidence type="ECO:0000256" key="2">
    <source>
        <dbReference type="ARBA" id="ARBA00022679"/>
    </source>
</evidence>
<dbReference type="AlphaFoldDB" id="A0A840RFL0"/>
<keyword evidence="2 7" id="KW-0808">Transferase</keyword>
<dbReference type="GO" id="GO:0005524">
    <property type="term" value="F:ATP binding"/>
    <property type="evidence" value="ECO:0007669"/>
    <property type="project" value="UniProtKB-KW"/>
</dbReference>
<dbReference type="InterPro" id="IPR011611">
    <property type="entry name" value="PfkB_dom"/>
</dbReference>
<dbReference type="InterPro" id="IPR029056">
    <property type="entry name" value="Ribokinase-like"/>
</dbReference>
<evidence type="ECO:0000313" key="8">
    <source>
        <dbReference type="Proteomes" id="UP000543030"/>
    </source>
</evidence>
<evidence type="ECO:0000256" key="4">
    <source>
        <dbReference type="ARBA" id="ARBA00022777"/>
    </source>
</evidence>
<dbReference type="RefSeq" id="WP_184100064.1">
    <property type="nucleotide sequence ID" value="NZ_JACHHN010000003.1"/>
</dbReference>
<comment type="similarity">
    <text evidence="1">Belongs to the carbohydrate kinase PfkB family.</text>
</comment>
<evidence type="ECO:0000256" key="3">
    <source>
        <dbReference type="ARBA" id="ARBA00022741"/>
    </source>
</evidence>
<evidence type="ECO:0000256" key="5">
    <source>
        <dbReference type="ARBA" id="ARBA00022840"/>
    </source>
</evidence>
<dbReference type="PANTHER" id="PTHR43085:SF1">
    <property type="entry name" value="PSEUDOURIDINE KINASE-RELATED"/>
    <property type="match status" value="1"/>
</dbReference>
<name>A0A840RFL0_9NEIS</name>
<dbReference type="CDD" id="cd01167">
    <property type="entry name" value="bac_FRK"/>
    <property type="match status" value="1"/>
</dbReference>
<dbReference type="Proteomes" id="UP000543030">
    <property type="component" value="Unassembled WGS sequence"/>
</dbReference>
<dbReference type="GO" id="GO:0008865">
    <property type="term" value="F:fructokinase activity"/>
    <property type="evidence" value="ECO:0007669"/>
    <property type="project" value="UniProtKB-EC"/>
</dbReference>
<dbReference type="Gene3D" id="3.40.1190.20">
    <property type="match status" value="1"/>
</dbReference>
<dbReference type="SUPFAM" id="SSF53613">
    <property type="entry name" value="Ribokinase-like"/>
    <property type="match status" value="1"/>
</dbReference>